<feature type="transmembrane region" description="Helical" evidence="6">
    <location>
        <begin position="23"/>
        <end position="46"/>
    </location>
</feature>
<evidence type="ECO:0000313" key="10">
    <source>
        <dbReference type="EMBL" id="CAB5075533.1"/>
    </source>
</evidence>
<feature type="transmembrane region" description="Helical" evidence="6">
    <location>
        <begin position="223"/>
        <end position="247"/>
    </location>
</feature>
<keyword evidence="2" id="KW-1003">Cell membrane</keyword>
<feature type="transmembrane region" description="Helical" evidence="6">
    <location>
        <begin position="378"/>
        <end position="399"/>
    </location>
</feature>
<evidence type="ECO:0000256" key="4">
    <source>
        <dbReference type="ARBA" id="ARBA00022989"/>
    </source>
</evidence>
<dbReference type="Pfam" id="PF07690">
    <property type="entry name" value="MFS_1"/>
    <property type="match status" value="1"/>
</dbReference>
<dbReference type="EMBL" id="CAFBQC010000027">
    <property type="protein sequence ID" value="CAB5042112.1"/>
    <property type="molecule type" value="Genomic_DNA"/>
</dbReference>
<dbReference type="EMBL" id="CAFBRA010000050">
    <property type="protein sequence ID" value="CAB5075533.1"/>
    <property type="molecule type" value="Genomic_DNA"/>
</dbReference>
<reference evidence="10" key="1">
    <citation type="submission" date="2020-05" db="EMBL/GenBank/DDBJ databases">
        <authorList>
            <person name="Chiriac C."/>
            <person name="Salcher M."/>
            <person name="Ghai R."/>
            <person name="Kavagutti S V."/>
        </authorList>
    </citation>
    <scope>NUCLEOTIDE SEQUENCE</scope>
</reference>
<dbReference type="CDD" id="cd06173">
    <property type="entry name" value="MFS_MefA_like"/>
    <property type="match status" value="1"/>
</dbReference>
<gene>
    <name evidence="7" type="ORF">UFOPK2662_01152</name>
    <name evidence="8" type="ORF">UFOPK3232_00259</name>
    <name evidence="9" type="ORF">UFOPK4242_00681</name>
    <name evidence="10" type="ORF">UFOPK4382_00836</name>
</gene>
<dbReference type="GO" id="GO:0022857">
    <property type="term" value="F:transmembrane transporter activity"/>
    <property type="evidence" value="ECO:0007669"/>
    <property type="project" value="InterPro"/>
</dbReference>
<evidence type="ECO:0000313" key="9">
    <source>
        <dbReference type="EMBL" id="CAB5042112.1"/>
    </source>
</evidence>
<evidence type="ECO:0000256" key="3">
    <source>
        <dbReference type="ARBA" id="ARBA00022692"/>
    </source>
</evidence>
<organism evidence="10">
    <name type="scientific">freshwater metagenome</name>
    <dbReference type="NCBI Taxonomy" id="449393"/>
    <lineage>
        <taxon>unclassified sequences</taxon>
        <taxon>metagenomes</taxon>
        <taxon>ecological metagenomes</taxon>
    </lineage>
</organism>
<feature type="transmembrane region" description="Helical" evidence="6">
    <location>
        <begin position="347"/>
        <end position="366"/>
    </location>
</feature>
<dbReference type="Gene3D" id="1.20.1250.20">
    <property type="entry name" value="MFS general substrate transporter like domains"/>
    <property type="match status" value="1"/>
</dbReference>
<keyword evidence="4 6" id="KW-1133">Transmembrane helix</keyword>
<dbReference type="PANTHER" id="PTHR23513">
    <property type="entry name" value="INTEGRAL MEMBRANE EFFLUX PROTEIN-RELATED"/>
    <property type="match status" value="1"/>
</dbReference>
<feature type="transmembrane region" description="Helical" evidence="6">
    <location>
        <begin position="85"/>
        <end position="102"/>
    </location>
</feature>
<evidence type="ECO:0000313" key="7">
    <source>
        <dbReference type="EMBL" id="CAB4727510.1"/>
    </source>
</evidence>
<evidence type="ECO:0000256" key="6">
    <source>
        <dbReference type="SAM" id="Phobius"/>
    </source>
</evidence>
<comment type="subcellular location">
    <subcellularLocation>
        <location evidence="1">Cell membrane</location>
        <topology evidence="1">Multi-pass membrane protein</topology>
    </subcellularLocation>
</comment>
<name>A0A6J7VB81_9ZZZZ</name>
<evidence type="ECO:0000256" key="5">
    <source>
        <dbReference type="ARBA" id="ARBA00023136"/>
    </source>
</evidence>
<feature type="transmembrane region" description="Helical" evidence="6">
    <location>
        <begin position="52"/>
        <end position="73"/>
    </location>
</feature>
<dbReference type="SUPFAM" id="SSF103473">
    <property type="entry name" value="MFS general substrate transporter"/>
    <property type="match status" value="1"/>
</dbReference>
<dbReference type="AlphaFoldDB" id="A0A6J7VB81"/>
<keyword evidence="5 6" id="KW-0472">Membrane</keyword>
<dbReference type="EMBL" id="CAFARE010000004">
    <property type="protein sequence ID" value="CAB4838137.1"/>
    <property type="molecule type" value="Genomic_DNA"/>
</dbReference>
<evidence type="ECO:0000256" key="2">
    <source>
        <dbReference type="ARBA" id="ARBA00022475"/>
    </source>
</evidence>
<accession>A0A6J7VB81</accession>
<feature type="transmembrane region" description="Helical" evidence="6">
    <location>
        <begin position="163"/>
        <end position="191"/>
    </location>
</feature>
<feature type="transmembrane region" description="Helical" evidence="6">
    <location>
        <begin position="291"/>
        <end position="320"/>
    </location>
</feature>
<dbReference type="InterPro" id="IPR036259">
    <property type="entry name" value="MFS_trans_sf"/>
</dbReference>
<dbReference type="EMBL" id="CAEZYI010000092">
    <property type="protein sequence ID" value="CAB4727510.1"/>
    <property type="molecule type" value="Genomic_DNA"/>
</dbReference>
<dbReference type="InterPro" id="IPR011701">
    <property type="entry name" value="MFS"/>
</dbReference>
<evidence type="ECO:0000256" key="1">
    <source>
        <dbReference type="ARBA" id="ARBA00004651"/>
    </source>
</evidence>
<evidence type="ECO:0000313" key="8">
    <source>
        <dbReference type="EMBL" id="CAB4838137.1"/>
    </source>
</evidence>
<dbReference type="PANTHER" id="PTHR23513:SF11">
    <property type="entry name" value="STAPHYLOFERRIN A TRANSPORTER"/>
    <property type="match status" value="1"/>
</dbReference>
<dbReference type="GO" id="GO:0005886">
    <property type="term" value="C:plasma membrane"/>
    <property type="evidence" value="ECO:0007669"/>
    <property type="project" value="UniProtKB-SubCell"/>
</dbReference>
<protein>
    <submittedName>
        <fullName evidence="10">Unannotated protein</fullName>
    </submittedName>
</protein>
<feature type="transmembrane region" description="Helical" evidence="6">
    <location>
        <begin position="259"/>
        <end position="279"/>
    </location>
</feature>
<proteinExistence type="predicted"/>
<keyword evidence="3 6" id="KW-0812">Transmembrane</keyword>
<sequence length="409" mass="43642">MEIAGEDIHNLLTPLKNSQFRKLCVSSIFSSISGQIFPICATLLLLAGKKPALSISLLLSSQVIAYLIFAPIGGLLADQISRMKLLRIGLFSRVILAAQLLVGPPPQILRLTVTVFLMGMVDAGTSGAGGALIPDIVSPAGLQAANALRAVTGRVASISGPGIAIFLVSVTSARIGFITTAAGMAIALIFLGRMQVPKTTHEPRSKFSEEFLAGFRFVRNVKWMLAVMTVLALQTSILFGAEMVMLPIITTREFGTPRIFPLAIMSLSLGSLITAAFAAKLRAQRPGLVSFLSWFFLVFLIIALIFPISPTFVICCYFVGGLATEPMGIFWQTALQREAPDHSRARVISFESMLGSALMPIGVGLAGPLTHLLGERTYLASCALIFSILGFLVLLVPGVSTFSTPDKDT</sequence>